<feature type="chain" id="PRO_5010207105" evidence="11">
    <location>
        <begin position="24"/>
        <end position="357"/>
    </location>
</feature>
<feature type="signal peptide" evidence="11">
    <location>
        <begin position="1"/>
        <end position="23"/>
    </location>
</feature>
<evidence type="ECO:0000256" key="1">
    <source>
        <dbReference type="ARBA" id="ARBA00004571"/>
    </source>
</evidence>
<dbReference type="OrthoDB" id="8520696at2"/>
<evidence type="ECO:0000256" key="10">
    <source>
        <dbReference type="ARBA" id="ARBA00023237"/>
    </source>
</evidence>
<evidence type="ECO:0000256" key="2">
    <source>
        <dbReference type="ARBA" id="ARBA00011233"/>
    </source>
</evidence>
<gene>
    <name evidence="13" type="ORF">BIZ92_12595</name>
</gene>
<dbReference type="RefSeq" id="WP_076414545.1">
    <property type="nucleotide sequence ID" value="NZ_MJMN01000035.1"/>
</dbReference>
<keyword evidence="6 11" id="KW-0732">Signal</keyword>
<dbReference type="Pfam" id="PF13609">
    <property type="entry name" value="Porin_4"/>
    <property type="match status" value="1"/>
</dbReference>
<comment type="caution">
    <text evidence="13">The sequence shown here is derived from an EMBL/GenBank/DDBJ whole genome shotgun (WGS) entry which is preliminary data.</text>
</comment>
<evidence type="ECO:0000313" key="13">
    <source>
        <dbReference type="EMBL" id="OMG80722.1"/>
    </source>
</evidence>
<dbReference type="Proteomes" id="UP000187251">
    <property type="component" value="Unassembled WGS sequence"/>
</dbReference>
<keyword evidence="4" id="KW-1134">Transmembrane beta strand</keyword>
<keyword evidence="10" id="KW-0998">Cell outer membrane</keyword>
<dbReference type="PANTHER" id="PTHR34501:SF9">
    <property type="entry name" value="MAJOR OUTER MEMBRANE PROTEIN P.IA"/>
    <property type="match status" value="1"/>
</dbReference>
<evidence type="ECO:0000256" key="5">
    <source>
        <dbReference type="ARBA" id="ARBA00022692"/>
    </source>
</evidence>
<dbReference type="Gene3D" id="2.40.160.10">
    <property type="entry name" value="Porin"/>
    <property type="match status" value="1"/>
</dbReference>
<feature type="domain" description="Porin" evidence="12">
    <location>
        <begin position="11"/>
        <end position="334"/>
    </location>
</feature>
<accession>A0A1R1JNA5</accession>
<keyword evidence="5" id="KW-0812">Transmembrane</keyword>
<dbReference type="SUPFAM" id="SSF56935">
    <property type="entry name" value="Porins"/>
    <property type="match status" value="1"/>
</dbReference>
<dbReference type="AlphaFoldDB" id="A0A1R1JNA5"/>
<keyword evidence="7" id="KW-0406">Ion transport</keyword>
<dbReference type="EMBL" id="MJMN01000035">
    <property type="protein sequence ID" value="OMG80722.1"/>
    <property type="molecule type" value="Genomic_DNA"/>
</dbReference>
<evidence type="ECO:0000256" key="11">
    <source>
        <dbReference type="SAM" id="SignalP"/>
    </source>
</evidence>
<evidence type="ECO:0000256" key="4">
    <source>
        <dbReference type="ARBA" id="ARBA00022452"/>
    </source>
</evidence>
<keyword evidence="3" id="KW-0813">Transport</keyword>
<dbReference type="InterPro" id="IPR033900">
    <property type="entry name" value="Gram_neg_porin_domain"/>
</dbReference>
<dbReference type="GO" id="GO:0006811">
    <property type="term" value="P:monoatomic ion transport"/>
    <property type="evidence" value="ECO:0007669"/>
    <property type="project" value="UniProtKB-KW"/>
</dbReference>
<protein>
    <submittedName>
        <fullName evidence="13">Porin</fullName>
    </submittedName>
</protein>
<dbReference type="GO" id="GO:0009279">
    <property type="term" value="C:cell outer membrane"/>
    <property type="evidence" value="ECO:0007669"/>
    <property type="project" value="UniProtKB-SubCell"/>
</dbReference>
<evidence type="ECO:0000256" key="6">
    <source>
        <dbReference type="ARBA" id="ARBA00022729"/>
    </source>
</evidence>
<reference evidence="13 14" key="1">
    <citation type="submission" date="2016-09" db="EMBL/GenBank/DDBJ databases">
        <title>Phylogenomics of Achromobacter.</title>
        <authorList>
            <person name="Jeukens J."/>
            <person name="Freschi L."/>
            <person name="Vincent A.T."/>
            <person name="Emond-Rheault J.-G."/>
            <person name="Kukavica-Ibrulj I."/>
            <person name="Charette S.J."/>
            <person name="Levesque R.C."/>
        </authorList>
    </citation>
    <scope>NUCLEOTIDE SEQUENCE [LARGE SCALE GENOMIC DNA]</scope>
    <source>
        <strain evidence="13 14">AUS488</strain>
    </source>
</reference>
<organism evidence="13 14">
    <name type="scientific">Alcaligenes xylosoxydans xylosoxydans</name>
    <name type="common">Achromobacter xylosoxidans</name>
    <dbReference type="NCBI Taxonomy" id="85698"/>
    <lineage>
        <taxon>Bacteria</taxon>
        <taxon>Pseudomonadati</taxon>
        <taxon>Pseudomonadota</taxon>
        <taxon>Betaproteobacteria</taxon>
        <taxon>Burkholderiales</taxon>
        <taxon>Alcaligenaceae</taxon>
        <taxon>Achromobacter</taxon>
    </lineage>
</organism>
<evidence type="ECO:0000259" key="12">
    <source>
        <dbReference type="Pfam" id="PF13609"/>
    </source>
</evidence>
<dbReference type="CDD" id="cd00342">
    <property type="entry name" value="gram_neg_porins"/>
    <property type="match status" value="1"/>
</dbReference>
<evidence type="ECO:0000256" key="7">
    <source>
        <dbReference type="ARBA" id="ARBA00023065"/>
    </source>
</evidence>
<dbReference type="InterPro" id="IPR023614">
    <property type="entry name" value="Porin_dom_sf"/>
</dbReference>
<comment type="subunit">
    <text evidence="2">Homotrimer.</text>
</comment>
<dbReference type="GO" id="GO:0015288">
    <property type="term" value="F:porin activity"/>
    <property type="evidence" value="ECO:0007669"/>
    <property type="project" value="UniProtKB-KW"/>
</dbReference>
<dbReference type="GO" id="GO:0046930">
    <property type="term" value="C:pore complex"/>
    <property type="evidence" value="ECO:0007669"/>
    <property type="project" value="UniProtKB-KW"/>
</dbReference>
<dbReference type="PANTHER" id="PTHR34501">
    <property type="entry name" value="PROTEIN YDDL-RELATED"/>
    <property type="match status" value="1"/>
</dbReference>
<keyword evidence="9" id="KW-0472">Membrane</keyword>
<dbReference type="InterPro" id="IPR050298">
    <property type="entry name" value="Gram-neg_bact_OMP"/>
</dbReference>
<evidence type="ECO:0000256" key="8">
    <source>
        <dbReference type="ARBA" id="ARBA00023114"/>
    </source>
</evidence>
<comment type="subcellular location">
    <subcellularLocation>
        <location evidence="1">Cell outer membrane</location>
        <topology evidence="1">Multi-pass membrane protein</topology>
    </subcellularLocation>
</comment>
<keyword evidence="8" id="KW-0626">Porin</keyword>
<evidence type="ECO:0000256" key="9">
    <source>
        <dbReference type="ARBA" id="ARBA00023136"/>
    </source>
</evidence>
<name>A0A1R1JNA5_ALCXX</name>
<sequence length="357" mass="38349">MKRTALSAALLGISLAAAGAASAETSVTLYGIADVSIRYVNTSDGATGQDGSRISMANGAISNSRWGLRGSEDLGDGNRAFFRLEQGFNVQNGKASDTSKTFNRLAYVGLDGGKIGALTLGLQNTVIQDLMADYFDPLTVGNYAENSWLPAAMGRVRNSNAFRYSNTLGDLAVAAQWSNGDKWSDRKAGQQMGISLRYTVGQLGLGGAFQKTFEGSDSDLRQQVWNLSASYQFESAKIFAGYFNGKDQTGWVNMIMGGTTTAQLDRKDNGYFAGVTWQATPRWAITGAAYYDQSKNVVEDGDKGKRYALVAVAEYSLSKRTQVYGTVDYNKVRDAATGEIAGRTSQIGAGLGMRHIF</sequence>
<evidence type="ECO:0000256" key="3">
    <source>
        <dbReference type="ARBA" id="ARBA00022448"/>
    </source>
</evidence>
<proteinExistence type="predicted"/>
<evidence type="ECO:0000313" key="14">
    <source>
        <dbReference type="Proteomes" id="UP000187251"/>
    </source>
</evidence>